<sequence>MPLIDCSYRKGNKELILAFVERWQPNTNTFHLPFGEMSITLEDVSLLLHIPVTGKVVAVDNFGSYTEESRT</sequence>
<name>A0AAP0PPQ6_9MAGN</name>
<dbReference type="PANTHER" id="PTHR46033:SF8">
    <property type="entry name" value="PROTEIN MAINTENANCE OF MERISTEMS-LIKE"/>
    <property type="match status" value="1"/>
</dbReference>
<evidence type="ECO:0000313" key="3">
    <source>
        <dbReference type="Proteomes" id="UP001419268"/>
    </source>
</evidence>
<reference evidence="2 3" key="1">
    <citation type="submission" date="2024-01" db="EMBL/GenBank/DDBJ databases">
        <title>Genome assemblies of Stephania.</title>
        <authorList>
            <person name="Yang L."/>
        </authorList>
    </citation>
    <scope>NUCLEOTIDE SEQUENCE [LARGE SCALE GENOMIC DNA]</scope>
    <source>
        <strain evidence="2">JXDWG</strain>
        <tissue evidence="2">Leaf</tissue>
    </source>
</reference>
<evidence type="ECO:0000259" key="1">
    <source>
        <dbReference type="Pfam" id="PF10536"/>
    </source>
</evidence>
<comment type="caution">
    <text evidence="2">The sequence shown here is derived from an EMBL/GenBank/DDBJ whole genome shotgun (WGS) entry which is preliminary data.</text>
</comment>
<keyword evidence="3" id="KW-1185">Reference proteome</keyword>
<dbReference type="AlphaFoldDB" id="A0AAP0PPQ6"/>
<organism evidence="2 3">
    <name type="scientific">Stephania cephalantha</name>
    <dbReference type="NCBI Taxonomy" id="152367"/>
    <lineage>
        <taxon>Eukaryota</taxon>
        <taxon>Viridiplantae</taxon>
        <taxon>Streptophyta</taxon>
        <taxon>Embryophyta</taxon>
        <taxon>Tracheophyta</taxon>
        <taxon>Spermatophyta</taxon>
        <taxon>Magnoliopsida</taxon>
        <taxon>Ranunculales</taxon>
        <taxon>Menispermaceae</taxon>
        <taxon>Menispermoideae</taxon>
        <taxon>Cissampelideae</taxon>
        <taxon>Stephania</taxon>
    </lineage>
</organism>
<dbReference type="GO" id="GO:0010073">
    <property type="term" value="P:meristem maintenance"/>
    <property type="evidence" value="ECO:0007669"/>
    <property type="project" value="InterPro"/>
</dbReference>
<dbReference type="EMBL" id="JBBNAG010000003">
    <property type="protein sequence ID" value="KAK9148391.1"/>
    <property type="molecule type" value="Genomic_DNA"/>
</dbReference>
<feature type="domain" description="Aminotransferase-like plant mobile" evidence="1">
    <location>
        <begin position="11"/>
        <end position="58"/>
    </location>
</feature>
<evidence type="ECO:0000313" key="2">
    <source>
        <dbReference type="EMBL" id="KAK9148391.1"/>
    </source>
</evidence>
<dbReference type="Pfam" id="PF10536">
    <property type="entry name" value="PMD"/>
    <property type="match status" value="1"/>
</dbReference>
<dbReference type="InterPro" id="IPR019557">
    <property type="entry name" value="AminoTfrase-like_pln_mobile"/>
</dbReference>
<dbReference type="PANTHER" id="PTHR46033">
    <property type="entry name" value="PROTEIN MAIN-LIKE 2"/>
    <property type="match status" value="1"/>
</dbReference>
<gene>
    <name evidence="2" type="ORF">Scep_007148</name>
</gene>
<dbReference type="Proteomes" id="UP001419268">
    <property type="component" value="Unassembled WGS sequence"/>
</dbReference>
<protein>
    <recommendedName>
        <fullName evidence="1">Aminotransferase-like plant mobile domain-containing protein</fullName>
    </recommendedName>
</protein>
<proteinExistence type="predicted"/>
<dbReference type="InterPro" id="IPR044824">
    <property type="entry name" value="MAIN-like"/>
</dbReference>
<accession>A0AAP0PPQ6</accession>